<dbReference type="GO" id="GO:0038023">
    <property type="term" value="F:signaling receptor activity"/>
    <property type="evidence" value="ECO:0007669"/>
    <property type="project" value="TreeGrafter"/>
</dbReference>
<organism evidence="2 3">
    <name type="scientific">Plutella xylostella</name>
    <name type="common">Diamondback moth</name>
    <name type="synonym">Plutella maculipennis</name>
    <dbReference type="NCBI Taxonomy" id="51655"/>
    <lineage>
        <taxon>Eukaryota</taxon>
        <taxon>Metazoa</taxon>
        <taxon>Ecdysozoa</taxon>
        <taxon>Arthropoda</taxon>
        <taxon>Hexapoda</taxon>
        <taxon>Insecta</taxon>
        <taxon>Pterygota</taxon>
        <taxon>Neoptera</taxon>
        <taxon>Endopterygota</taxon>
        <taxon>Lepidoptera</taxon>
        <taxon>Glossata</taxon>
        <taxon>Ditrysia</taxon>
        <taxon>Yponomeutoidea</taxon>
        <taxon>Plutellidae</taxon>
        <taxon>Plutella</taxon>
    </lineage>
</organism>
<feature type="transmembrane region" description="Helical" evidence="1">
    <location>
        <begin position="145"/>
        <end position="164"/>
    </location>
</feature>
<gene>
    <name evidence="2" type="ORF">PLXY2_LOCUS10136</name>
</gene>
<comment type="caution">
    <text evidence="2">The sequence shown here is derived from an EMBL/GenBank/DDBJ whole genome shotgun (WGS) entry which is preliminary data.</text>
</comment>
<keyword evidence="1" id="KW-1133">Transmembrane helix</keyword>
<protein>
    <submittedName>
        <fullName evidence="2">(diamondback moth) hypothetical protein</fullName>
    </submittedName>
</protein>
<keyword evidence="3" id="KW-1185">Reference proteome</keyword>
<keyword evidence="1" id="KW-0472">Membrane</keyword>
<evidence type="ECO:0000313" key="3">
    <source>
        <dbReference type="Proteomes" id="UP000653454"/>
    </source>
</evidence>
<feature type="transmembrane region" description="Helical" evidence="1">
    <location>
        <begin position="98"/>
        <end position="121"/>
    </location>
</feature>
<dbReference type="AlphaFoldDB" id="A0A8S4FWW0"/>
<name>A0A8S4FWW0_PLUXY</name>
<evidence type="ECO:0000313" key="2">
    <source>
        <dbReference type="EMBL" id="CAG9131059.1"/>
    </source>
</evidence>
<reference evidence="2" key="1">
    <citation type="submission" date="2020-11" db="EMBL/GenBank/DDBJ databases">
        <authorList>
            <person name="Whiteford S."/>
        </authorList>
    </citation>
    <scope>NUCLEOTIDE SEQUENCE</scope>
</reference>
<feature type="transmembrane region" description="Helical" evidence="1">
    <location>
        <begin position="21"/>
        <end position="42"/>
    </location>
</feature>
<dbReference type="GO" id="GO:0007165">
    <property type="term" value="P:signal transduction"/>
    <property type="evidence" value="ECO:0007669"/>
    <property type="project" value="TreeGrafter"/>
</dbReference>
<dbReference type="GO" id="GO:0017046">
    <property type="term" value="F:peptide hormone binding"/>
    <property type="evidence" value="ECO:0007669"/>
    <property type="project" value="TreeGrafter"/>
</dbReference>
<proteinExistence type="predicted"/>
<dbReference type="EMBL" id="CAJHNJ030000043">
    <property type="protein sequence ID" value="CAG9131059.1"/>
    <property type="molecule type" value="Genomic_DNA"/>
</dbReference>
<sequence length="200" mass="22730">MRGGQCKLSTSGRSRRFGYWRSLQSLCYFLPAVTFVPGLPYLKITYSSVARITKFLGGTGTPILTTGGFTFDFVKPKQTCDDEFYTLVRTGMLGFKDMAYFIISYCLYNILTTGGCAFDFVKPKQTCDDEFYTLVRTGMLGFKDMAYFIISVLRHILITGGFTLDFVKPKQTCDEFYTLVRTGMLGFKDMAYFIISVLRQ</sequence>
<evidence type="ECO:0000256" key="1">
    <source>
        <dbReference type="SAM" id="Phobius"/>
    </source>
</evidence>
<dbReference type="InterPro" id="IPR052612">
    <property type="entry name" value="ANP_Clearance_Receptor"/>
</dbReference>
<dbReference type="PANTHER" id="PTHR44755:SF11">
    <property type="entry name" value="ATRIAL NATRIURETIC PEPTIDE RECEPTOR 3 ISOFORM X1"/>
    <property type="match status" value="1"/>
</dbReference>
<accession>A0A8S4FWW0</accession>
<dbReference type="PANTHER" id="PTHR44755">
    <property type="entry name" value="NATRIURETIC PEPTIDE RECEPTOR 3-RELATED"/>
    <property type="match status" value="1"/>
</dbReference>
<dbReference type="Proteomes" id="UP000653454">
    <property type="component" value="Unassembled WGS sequence"/>
</dbReference>
<keyword evidence="1" id="KW-0812">Transmembrane</keyword>